<evidence type="ECO:0000313" key="2">
    <source>
        <dbReference type="Proteomes" id="UP001324993"/>
    </source>
</evidence>
<reference evidence="1 2" key="1">
    <citation type="submission" date="2023-11" db="EMBL/GenBank/DDBJ databases">
        <title>Coraliomargarita sp. nov., isolated from marine algae.</title>
        <authorList>
            <person name="Lee J.K."/>
            <person name="Baek J.H."/>
            <person name="Kim J.M."/>
            <person name="Choi D.G."/>
            <person name="Jeon C.O."/>
        </authorList>
    </citation>
    <scope>NUCLEOTIDE SEQUENCE [LARGE SCALE GENOMIC DNA]</scope>
    <source>
        <strain evidence="1 2">J2-16</strain>
    </source>
</reference>
<dbReference type="SUPFAM" id="SSF48230">
    <property type="entry name" value="Chondroitin AC/alginate lyase"/>
    <property type="match status" value="1"/>
</dbReference>
<dbReference type="PANTHER" id="PTHR38045">
    <property type="entry name" value="CHROMOSOME 1, WHOLE GENOME SHOTGUN SEQUENCE"/>
    <property type="match status" value="1"/>
</dbReference>
<dbReference type="EMBL" id="CP138858">
    <property type="protein sequence ID" value="WPJ95114.1"/>
    <property type="molecule type" value="Genomic_DNA"/>
</dbReference>
<dbReference type="Proteomes" id="UP001324993">
    <property type="component" value="Chromosome"/>
</dbReference>
<dbReference type="Gene3D" id="1.50.10.100">
    <property type="entry name" value="Chondroitin AC/alginate lyase"/>
    <property type="match status" value="1"/>
</dbReference>
<evidence type="ECO:0008006" key="3">
    <source>
        <dbReference type="Google" id="ProtNLM"/>
    </source>
</evidence>
<organism evidence="1 2">
    <name type="scientific">Coraliomargarita algicola</name>
    <dbReference type="NCBI Taxonomy" id="3092156"/>
    <lineage>
        <taxon>Bacteria</taxon>
        <taxon>Pseudomonadati</taxon>
        <taxon>Verrucomicrobiota</taxon>
        <taxon>Opitutia</taxon>
        <taxon>Puniceicoccales</taxon>
        <taxon>Coraliomargaritaceae</taxon>
        <taxon>Coraliomargarita</taxon>
    </lineage>
</organism>
<dbReference type="RefSeq" id="WP_319832008.1">
    <property type="nucleotide sequence ID" value="NZ_CP138858.1"/>
</dbReference>
<dbReference type="PANTHER" id="PTHR38045:SF1">
    <property type="entry name" value="HEPARINASE II_III-LIKE PROTEIN"/>
    <property type="match status" value="1"/>
</dbReference>
<accession>A0ABZ0RG18</accession>
<protein>
    <recommendedName>
        <fullName evidence="3">Heparinase II N-terminal domain-containing protein</fullName>
    </recommendedName>
</protein>
<name>A0ABZ0RG18_9BACT</name>
<evidence type="ECO:0000313" key="1">
    <source>
        <dbReference type="EMBL" id="WPJ95114.1"/>
    </source>
</evidence>
<gene>
    <name evidence="1" type="ORF">SH580_16945</name>
</gene>
<keyword evidence="2" id="KW-1185">Reference proteome</keyword>
<proteinExistence type="predicted"/>
<dbReference type="InterPro" id="IPR008929">
    <property type="entry name" value="Chondroitin_lyas"/>
</dbReference>
<sequence>MDLPLLASDSMSEFSRAEQSHPRLFFKAEDSQIFPARVDSDSVMAEFARYVIEVADSVFPQPPLKRELEGRRLLGVSRQCLRRLMYLSMAYRLTGRDVYASRAESEMLAVAGFENWNPDHFLDVAEMTAGMAIGYDWCYDALEEVSRGKIRDAIIQLGLKTSVDEDMWWLSYPNNWNQVCHGGLVLGALSVFEDTPEISSKIISRAFRNVDNGLGMYAPDGAYPEGPGYWAYGTSYSVMMMSALESALGADFDLPRAPGFSRVG</sequence>